<reference evidence="2 3" key="1">
    <citation type="journal article" date="2021" name="Elife">
        <title>Chloroplast acquisition without the gene transfer in kleptoplastic sea slugs, Plakobranchus ocellatus.</title>
        <authorList>
            <person name="Maeda T."/>
            <person name="Takahashi S."/>
            <person name="Yoshida T."/>
            <person name="Shimamura S."/>
            <person name="Takaki Y."/>
            <person name="Nagai Y."/>
            <person name="Toyoda A."/>
            <person name="Suzuki Y."/>
            <person name="Arimoto A."/>
            <person name="Ishii H."/>
            <person name="Satoh N."/>
            <person name="Nishiyama T."/>
            <person name="Hasebe M."/>
            <person name="Maruyama T."/>
            <person name="Minagawa J."/>
            <person name="Obokata J."/>
            <person name="Shigenobu S."/>
        </authorList>
    </citation>
    <scope>NUCLEOTIDE SEQUENCE [LARGE SCALE GENOMIC DNA]</scope>
</reference>
<organism evidence="2 3">
    <name type="scientific">Elysia marginata</name>
    <dbReference type="NCBI Taxonomy" id="1093978"/>
    <lineage>
        <taxon>Eukaryota</taxon>
        <taxon>Metazoa</taxon>
        <taxon>Spiralia</taxon>
        <taxon>Lophotrochozoa</taxon>
        <taxon>Mollusca</taxon>
        <taxon>Gastropoda</taxon>
        <taxon>Heterobranchia</taxon>
        <taxon>Euthyneura</taxon>
        <taxon>Panpulmonata</taxon>
        <taxon>Sacoglossa</taxon>
        <taxon>Placobranchoidea</taxon>
        <taxon>Plakobranchidae</taxon>
        <taxon>Elysia</taxon>
    </lineage>
</organism>
<dbReference type="Proteomes" id="UP000762676">
    <property type="component" value="Unassembled WGS sequence"/>
</dbReference>
<comment type="caution">
    <text evidence="2">The sequence shown here is derived from an EMBL/GenBank/DDBJ whole genome shotgun (WGS) entry which is preliminary data.</text>
</comment>
<evidence type="ECO:0000313" key="2">
    <source>
        <dbReference type="EMBL" id="GFS27333.1"/>
    </source>
</evidence>
<dbReference type="EMBL" id="BMAT01010496">
    <property type="protein sequence ID" value="GFS27333.1"/>
    <property type="molecule type" value="Genomic_DNA"/>
</dbReference>
<keyword evidence="1" id="KW-0812">Transmembrane</keyword>
<gene>
    <name evidence="2" type="ORF">ElyMa_005258800</name>
</gene>
<evidence type="ECO:0000256" key="1">
    <source>
        <dbReference type="SAM" id="Phobius"/>
    </source>
</evidence>
<feature type="transmembrane region" description="Helical" evidence="1">
    <location>
        <begin position="38"/>
        <end position="58"/>
    </location>
</feature>
<accession>A0AAV4JX08</accession>
<evidence type="ECO:0000313" key="3">
    <source>
        <dbReference type="Proteomes" id="UP000762676"/>
    </source>
</evidence>
<sequence>MPSQCLGVYNMTQLPCLQFCINACSRATLQAQSRYKRLLLVVVVVVAVAVVMMIAVMLDSASCVCFLHSEISSSRRGCKKLAAHHSAKGKTKRSEAMFSTIHVDIAAPAETRIQTQVIRIPGLAVYYKTTTPYR</sequence>
<keyword evidence="3" id="KW-1185">Reference proteome</keyword>
<keyword evidence="1" id="KW-0472">Membrane</keyword>
<name>A0AAV4JX08_9GAST</name>
<protein>
    <submittedName>
        <fullName evidence="2">Uncharacterized protein</fullName>
    </submittedName>
</protein>
<keyword evidence="1" id="KW-1133">Transmembrane helix</keyword>
<dbReference type="AlphaFoldDB" id="A0AAV4JX08"/>
<proteinExistence type="predicted"/>